<evidence type="ECO:0000313" key="3">
    <source>
        <dbReference type="EMBL" id="CAE7190778.1"/>
    </source>
</evidence>
<dbReference type="AlphaFoldDB" id="A0A812IXW8"/>
<keyword evidence="4" id="KW-1185">Reference proteome</keyword>
<comment type="caution">
    <text evidence="3">The sequence shown here is derived from an EMBL/GenBank/DDBJ whole genome shotgun (WGS) entry which is preliminary data.</text>
</comment>
<protein>
    <recommendedName>
        <fullName evidence="2">BTB domain-containing protein</fullName>
    </recommendedName>
</protein>
<dbReference type="PROSITE" id="PS50097">
    <property type="entry name" value="BTB"/>
    <property type="match status" value="1"/>
</dbReference>
<dbReference type="OrthoDB" id="6359816at2759"/>
<dbReference type="InterPro" id="IPR044714">
    <property type="entry name" value="AtSIBP1-like"/>
</dbReference>
<feature type="compositionally biased region" description="Gly residues" evidence="1">
    <location>
        <begin position="10"/>
        <end position="20"/>
    </location>
</feature>
<dbReference type="CDD" id="cd18186">
    <property type="entry name" value="BTB_POZ_ZBTB_KLHL-like"/>
    <property type="match status" value="1"/>
</dbReference>
<dbReference type="PANTHER" id="PTHR46672">
    <property type="entry name" value="OS08G0495500 PROTEIN-RELATED"/>
    <property type="match status" value="1"/>
</dbReference>
<evidence type="ECO:0000313" key="4">
    <source>
        <dbReference type="Proteomes" id="UP000601435"/>
    </source>
</evidence>
<gene>
    <name evidence="3" type="ORF">SNEC2469_LOCUS1135</name>
</gene>
<sequence>DQEFQSVGSSQGGARVGRGGETCDESMAATSDADMVHGFIKLRDLESLQAFTPRSFDWTQPLGKDGLFALICVLNYNLAASEDVAARSQCLKIAEWLLRVGADARQKLPVENTCRWSLWKNSKNTITVECGGHSAASIAFAWLEMLEAANEDWSLTKTYLKDFLALVARFNASRGSECAEVAVPQSTLVLWESMRDLTTSHNVIFQSSDGEVSAHDQILMLASPVLKAMLASDMKEGSSLRIEIEDSSSSGVSLFLDLLYTSSTREDPDHKTMLVALDLAHRWQVHGVVQTLCNALRDMIDASSFVDIAEAASLKGLERLERACAHFGSQDEEVQAMLQNGSLPAAVRKLLGETASAVSGKPDAMKKRRIFC</sequence>
<dbReference type="Proteomes" id="UP000601435">
    <property type="component" value="Unassembled WGS sequence"/>
</dbReference>
<dbReference type="InterPro" id="IPR000210">
    <property type="entry name" value="BTB/POZ_dom"/>
</dbReference>
<feature type="domain" description="BTB" evidence="2">
    <location>
        <begin position="201"/>
        <end position="268"/>
    </location>
</feature>
<accession>A0A812IXW8</accession>
<dbReference type="Gene3D" id="3.30.710.10">
    <property type="entry name" value="Potassium Channel Kv1.1, Chain A"/>
    <property type="match status" value="1"/>
</dbReference>
<name>A0A812IXW8_9DINO</name>
<dbReference type="Pfam" id="PF00651">
    <property type="entry name" value="BTB"/>
    <property type="match status" value="1"/>
</dbReference>
<reference evidence="3" key="1">
    <citation type="submission" date="2021-02" db="EMBL/GenBank/DDBJ databases">
        <authorList>
            <person name="Dougan E. K."/>
            <person name="Rhodes N."/>
            <person name="Thang M."/>
            <person name="Chan C."/>
        </authorList>
    </citation>
    <scope>NUCLEOTIDE SEQUENCE</scope>
</reference>
<organism evidence="3 4">
    <name type="scientific">Symbiodinium necroappetens</name>
    <dbReference type="NCBI Taxonomy" id="1628268"/>
    <lineage>
        <taxon>Eukaryota</taxon>
        <taxon>Sar</taxon>
        <taxon>Alveolata</taxon>
        <taxon>Dinophyceae</taxon>
        <taxon>Suessiales</taxon>
        <taxon>Symbiodiniaceae</taxon>
        <taxon>Symbiodinium</taxon>
    </lineage>
</organism>
<evidence type="ECO:0000259" key="2">
    <source>
        <dbReference type="PROSITE" id="PS50097"/>
    </source>
</evidence>
<proteinExistence type="predicted"/>
<dbReference type="SUPFAM" id="SSF54695">
    <property type="entry name" value="POZ domain"/>
    <property type="match status" value="1"/>
</dbReference>
<evidence type="ECO:0000256" key="1">
    <source>
        <dbReference type="SAM" id="MobiDB-lite"/>
    </source>
</evidence>
<dbReference type="SMART" id="SM00225">
    <property type="entry name" value="BTB"/>
    <property type="match status" value="1"/>
</dbReference>
<feature type="region of interest" description="Disordered" evidence="1">
    <location>
        <begin position="1"/>
        <end position="23"/>
    </location>
</feature>
<feature type="non-terminal residue" evidence="3">
    <location>
        <position position="1"/>
    </location>
</feature>
<dbReference type="InterPro" id="IPR011333">
    <property type="entry name" value="SKP1/BTB/POZ_sf"/>
</dbReference>
<dbReference type="EMBL" id="CAJNJA010005462">
    <property type="protein sequence ID" value="CAE7190778.1"/>
    <property type="molecule type" value="Genomic_DNA"/>
</dbReference>